<dbReference type="AlphaFoldDB" id="A0A3M7QBZ1"/>
<dbReference type="EMBL" id="REGN01006734">
    <property type="protein sequence ID" value="RNA08478.1"/>
    <property type="molecule type" value="Genomic_DNA"/>
</dbReference>
<sequence>MNSLIRNNSASRPSMAVTRSESEKIKFCQRLISQLAQKHTHQFYIILPDDDDDKASRPVVIRATISKSKRTNFEQSLFKISQHMSDKYEIKVRSSDEDQPFSIDPTVSHSVSNSLIDASLSSSYIVNKSARVKKTVQTLSESSSDMIELTRKQAAPRIYKFHKSFNLD</sequence>
<gene>
    <name evidence="1" type="ORF">BpHYR1_009279</name>
</gene>
<proteinExistence type="predicted"/>
<comment type="caution">
    <text evidence="1">The sequence shown here is derived from an EMBL/GenBank/DDBJ whole genome shotgun (WGS) entry which is preliminary data.</text>
</comment>
<keyword evidence="2" id="KW-1185">Reference proteome</keyword>
<dbReference type="Proteomes" id="UP000276133">
    <property type="component" value="Unassembled WGS sequence"/>
</dbReference>
<protein>
    <submittedName>
        <fullName evidence="1">Uncharacterized protein</fullName>
    </submittedName>
</protein>
<name>A0A3M7QBZ1_BRAPC</name>
<evidence type="ECO:0000313" key="2">
    <source>
        <dbReference type="Proteomes" id="UP000276133"/>
    </source>
</evidence>
<accession>A0A3M7QBZ1</accession>
<evidence type="ECO:0000313" key="1">
    <source>
        <dbReference type="EMBL" id="RNA08478.1"/>
    </source>
</evidence>
<reference evidence="1 2" key="1">
    <citation type="journal article" date="2018" name="Sci. Rep.">
        <title>Genomic signatures of local adaptation to the degree of environmental predictability in rotifers.</title>
        <authorList>
            <person name="Franch-Gras L."/>
            <person name="Hahn C."/>
            <person name="Garcia-Roger E.M."/>
            <person name="Carmona M.J."/>
            <person name="Serra M."/>
            <person name="Gomez A."/>
        </authorList>
    </citation>
    <scope>NUCLEOTIDE SEQUENCE [LARGE SCALE GENOMIC DNA]</scope>
    <source>
        <strain evidence="1">HYR1</strain>
    </source>
</reference>
<organism evidence="1 2">
    <name type="scientific">Brachionus plicatilis</name>
    <name type="common">Marine rotifer</name>
    <name type="synonym">Brachionus muelleri</name>
    <dbReference type="NCBI Taxonomy" id="10195"/>
    <lineage>
        <taxon>Eukaryota</taxon>
        <taxon>Metazoa</taxon>
        <taxon>Spiralia</taxon>
        <taxon>Gnathifera</taxon>
        <taxon>Rotifera</taxon>
        <taxon>Eurotatoria</taxon>
        <taxon>Monogononta</taxon>
        <taxon>Pseudotrocha</taxon>
        <taxon>Ploima</taxon>
        <taxon>Brachionidae</taxon>
        <taxon>Brachionus</taxon>
    </lineage>
</organism>